<name>A0A934N6X7_9BACT</name>
<protein>
    <submittedName>
        <fullName evidence="2">Nuclear transport factor 2 family protein</fullName>
    </submittedName>
</protein>
<dbReference type="EMBL" id="JAEKNR010000090">
    <property type="protein sequence ID" value="MBJ7598026.1"/>
    <property type="molecule type" value="Genomic_DNA"/>
</dbReference>
<proteinExistence type="predicted"/>
<dbReference type="InterPro" id="IPR037401">
    <property type="entry name" value="SnoaL-like"/>
</dbReference>
<dbReference type="AlphaFoldDB" id="A0A934N6X7"/>
<evidence type="ECO:0000313" key="2">
    <source>
        <dbReference type="EMBL" id="MBJ7598026.1"/>
    </source>
</evidence>
<sequence length="131" mass="14543">MANETHDLATSYIKAVGEHRLDALPAMLEPDVEFTLGDNTVRGIEAFVGAFQRLMPIVLRNDIRKVFVDGDEACVLYDFVTDSPAGAVLSVEHMKFRNGRLVSTLLVFERLHWPKALAALAEREARQSTSA</sequence>
<dbReference type="Pfam" id="PF12680">
    <property type="entry name" value="SnoaL_2"/>
    <property type="match status" value="1"/>
</dbReference>
<gene>
    <name evidence="2" type="ORF">JF922_08050</name>
</gene>
<evidence type="ECO:0000313" key="3">
    <source>
        <dbReference type="Proteomes" id="UP000612893"/>
    </source>
</evidence>
<keyword evidence="3" id="KW-1185">Reference proteome</keyword>
<organism evidence="2 3">
    <name type="scientific">Candidatus Nephthysia bennettiae</name>
    <dbReference type="NCBI Taxonomy" id="3127016"/>
    <lineage>
        <taxon>Bacteria</taxon>
        <taxon>Bacillati</taxon>
        <taxon>Candidatus Dormiibacterota</taxon>
        <taxon>Candidatus Dormibacteria</taxon>
        <taxon>Candidatus Dormibacterales</taxon>
        <taxon>Candidatus Dormibacteraceae</taxon>
        <taxon>Candidatus Nephthysia</taxon>
    </lineage>
</organism>
<accession>A0A934N6X7</accession>
<evidence type="ECO:0000259" key="1">
    <source>
        <dbReference type="Pfam" id="PF12680"/>
    </source>
</evidence>
<reference evidence="2" key="1">
    <citation type="submission" date="2020-10" db="EMBL/GenBank/DDBJ databases">
        <title>Ca. Dormibacterota MAGs.</title>
        <authorList>
            <person name="Montgomery K."/>
        </authorList>
    </citation>
    <scope>NUCLEOTIDE SEQUENCE [LARGE SCALE GENOMIC DNA]</scope>
    <source>
        <strain evidence="2">SC8812_S17_10</strain>
    </source>
</reference>
<feature type="domain" description="SnoaL-like" evidence="1">
    <location>
        <begin position="10"/>
        <end position="103"/>
    </location>
</feature>
<dbReference type="RefSeq" id="WP_338200731.1">
    <property type="nucleotide sequence ID" value="NZ_JAEKNR010000090.1"/>
</dbReference>
<dbReference type="Gene3D" id="3.10.450.50">
    <property type="match status" value="1"/>
</dbReference>
<dbReference type="Proteomes" id="UP000612893">
    <property type="component" value="Unassembled WGS sequence"/>
</dbReference>
<dbReference type="SUPFAM" id="SSF54427">
    <property type="entry name" value="NTF2-like"/>
    <property type="match status" value="1"/>
</dbReference>
<dbReference type="InterPro" id="IPR032710">
    <property type="entry name" value="NTF2-like_dom_sf"/>
</dbReference>
<comment type="caution">
    <text evidence="2">The sequence shown here is derived from an EMBL/GenBank/DDBJ whole genome shotgun (WGS) entry which is preliminary data.</text>
</comment>